<name>A0A183AI81_9TREM</name>
<dbReference type="SUPFAM" id="SSF46938">
    <property type="entry name" value="CRAL/TRIO N-terminal domain"/>
    <property type="match status" value="1"/>
</dbReference>
<accession>A0A183AI81</accession>
<proteinExistence type="predicted"/>
<dbReference type="EMBL" id="UZAN01043688">
    <property type="protein sequence ID" value="VDP79012.1"/>
    <property type="molecule type" value="Genomic_DNA"/>
</dbReference>
<evidence type="ECO:0000313" key="1">
    <source>
        <dbReference type="EMBL" id="VDP79012.1"/>
    </source>
</evidence>
<dbReference type="WBParaSite" id="ECPE_0000667901-mRNA-1">
    <property type="protein sequence ID" value="ECPE_0000667901-mRNA-1"/>
    <property type="gene ID" value="ECPE_0000667901"/>
</dbReference>
<protein>
    <submittedName>
        <fullName evidence="3">CRAL_TRIO_N domain-containing protein</fullName>
    </submittedName>
</protein>
<dbReference type="InterPro" id="IPR036273">
    <property type="entry name" value="CRAL/TRIO_N_dom_sf"/>
</dbReference>
<keyword evidence="2" id="KW-1185">Reference proteome</keyword>
<reference evidence="1 2" key="2">
    <citation type="submission" date="2018-11" db="EMBL/GenBank/DDBJ databases">
        <authorList>
            <consortium name="Pathogen Informatics"/>
        </authorList>
    </citation>
    <scope>NUCLEOTIDE SEQUENCE [LARGE SCALE GENOMIC DNA]</scope>
    <source>
        <strain evidence="1 2">Egypt</strain>
    </source>
</reference>
<dbReference type="Proteomes" id="UP000272942">
    <property type="component" value="Unassembled WGS sequence"/>
</dbReference>
<dbReference type="Gene3D" id="1.10.8.20">
    <property type="entry name" value="N-terminal domain of phosphatidylinositol transfer protein sec14p"/>
    <property type="match status" value="1"/>
</dbReference>
<evidence type="ECO:0000313" key="3">
    <source>
        <dbReference type="WBParaSite" id="ECPE_0000667901-mRNA-1"/>
    </source>
</evidence>
<reference evidence="3" key="1">
    <citation type="submission" date="2016-06" db="UniProtKB">
        <authorList>
            <consortium name="WormBaseParasite"/>
        </authorList>
    </citation>
    <scope>IDENTIFICATION</scope>
</reference>
<evidence type="ECO:0000313" key="2">
    <source>
        <dbReference type="Proteomes" id="UP000272942"/>
    </source>
</evidence>
<organism evidence="3">
    <name type="scientific">Echinostoma caproni</name>
    <dbReference type="NCBI Taxonomy" id="27848"/>
    <lineage>
        <taxon>Eukaryota</taxon>
        <taxon>Metazoa</taxon>
        <taxon>Spiralia</taxon>
        <taxon>Lophotrochozoa</taxon>
        <taxon>Platyhelminthes</taxon>
        <taxon>Trematoda</taxon>
        <taxon>Digenea</taxon>
        <taxon>Plagiorchiida</taxon>
        <taxon>Echinostomata</taxon>
        <taxon>Echinostomatoidea</taxon>
        <taxon>Echinostomatidae</taxon>
        <taxon>Echinostoma</taxon>
    </lineage>
</organism>
<dbReference type="OrthoDB" id="7837562at2759"/>
<gene>
    <name evidence="1" type="ORF">ECPE_LOCUS6666</name>
</gene>
<sequence length="147" mass="17061">MAADPQMVLSKLYIDKARKELHEEPEHVAAHIQSLKRCIAGMPHLKCPQDDRFYLTFLRQAKYQHSRAQSRIDNFITLRCSENQATSAWFDRSMLTPSLVDQYLKLGYVVFMMCIAGRLHIRGGIMVFVLHRKNCVSESNHSLEMCF</sequence>
<dbReference type="AlphaFoldDB" id="A0A183AI81"/>